<evidence type="ECO:0000256" key="2">
    <source>
        <dbReference type="ARBA" id="ARBA00022475"/>
    </source>
</evidence>
<comment type="caution">
    <text evidence="9">The sequence shown here is derived from an EMBL/GenBank/DDBJ whole genome shotgun (WGS) entry which is preliminary data.</text>
</comment>
<feature type="transmembrane region" description="Helical" evidence="8">
    <location>
        <begin position="29"/>
        <end position="52"/>
    </location>
</feature>
<feature type="transmembrane region" description="Helical" evidence="8">
    <location>
        <begin position="184"/>
        <end position="205"/>
    </location>
</feature>
<dbReference type="GO" id="GO:0005886">
    <property type="term" value="C:plasma membrane"/>
    <property type="evidence" value="ECO:0007669"/>
    <property type="project" value="UniProtKB-SubCell"/>
</dbReference>
<comment type="subcellular location">
    <subcellularLocation>
        <location evidence="1">Cell membrane</location>
        <topology evidence="1">Multi-pass membrane protein</topology>
    </subcellularLocation>
</comment>
<accession>A0A841FF48</accession>
<keyword evidence="3" id="KW-0808">Transferase</keyword>
<evidence type="ECO:0000313" key="10">
    <source>
        <dbReference type="Proteomes" id="UP000548476"/>
    </source>
</evidence>
<dbReference type="AlphaFoldDB" id="A0A841FF48"/>
<organism evidence="9 10">
    <name type="scientific">Phytomonospora endophytica</name>
    <dbReference type="NCBI Taxonomy" id="714109"/>
    <lineage>
        <taxon>Bacteria</taxon>
        <taxon>Bacillati</taxon>
        <taxon>Actinomycetota</taxon>
        <taxon>Actinomycetes</taxon>
        <taxon>Micromonosporales</taxon>
        <taxon>Micromonosporaceae</taxon>
        <taxon>Phytomonospora</taxon>
    </lineage>
</organism>
<dbReference type="Proteomes" id="UP000548476">
    <property type="component" value="Unassembled WGS sequence"/>
</dbReference>
<evidence type="ECO:0000256" key="1">
    <source>
        <dbReference type="ARBA" id="ARBA00004651"/>
    </source>
</evidence>
<dbReference type="GO" id="GO:0016758">
    <property type="term" value="F:hexosyltransferase activity"/>
    <property type="evidence" value="ECO:0007669"/>
    <property type="project" value="InterPro"/>
</dbReference>
<evidence type="ECO:0000313" key="9">
    <source>
        <dbReference type="EMBL" id="MBB6034464.1"/>
    </source>
</evidence>
<dbReference type="InterPro" id="IPR018584">
    <property type="entry name" value="GT87"/>
</dbReference>
<proteinExistence type="inferred from homology"/>
<dbReference type="RefSeq" id="WP_184787315.1">
    <property type="nucleotide sequence ID" value="NZ_BONT01000087.1"/>
</dbReference>
<evidence type="ECO:0000256" key="3">
    <source>
        <dbReference type="ARBA" id="ARBA00022679"/>
    </source>
</evidence>
<evidence type="ECO:0000256" key="7">
    <source>
        <dbReference type="ARBA" id="ARBA00024033"/>
    </source>
</evidence>
<feature type="transmembrane region" description="Helical" evidence="8">
    <location>
        <begin position="346"/>
        <end position="365"/>
    </location>
</feature>
<feature type="transmembrane region" description="Helical" evidence="8">
    <location>
        <begin position="385"/>
        <end position="402"/>
    </location>
</feature>
<name>A0A841FF48_9ACTN</name>
<feature type="transmembrane region" description="Helical" evidence="8">
    <location>
        <begin position="105"/>
        <end position="126"/>
    </location>
</feature>
<gene>
    <name evidence="9" type="ORF">HNR73_002314</name>
</gene>
<feature type="transmembrane region" description="Helical" evidence="8">
    <location>
        <begin position="72"/>
        <end position="93"/>
    </location>
</feature>
<feature type="transmembrane region" description="Helical" evidence="8">
    <location>
        <begin position="274"/>
        <end position="294"/>
    </location>
</feature>
<evidence type="ECO:0000256" key="4">
    <source>
        <dbReference type="ARBA" id="ARBA00022692"/>
    </source>
</evidence>
<evidence type="ECO:0000256" key="6">
    <source>
        <dbReference type="ARBA" id="ARBA00023136"/>
    </source>
</evidence>
<evidence type="ECO:0008006" key="11">
    <source>
        <dbReference type="Google" id="ProtNLM"/>
    </source>
</evidence>
<comment type="similarity">
    <text evidence="7">Belongs to the glycosyltransferase 87 family.</text>
</comment>
<sequence length="416" mass="45417">MPLELRSRTASASEPSTVDDPRRRRRIRVAVGGLLVVWIAVLIAAVPFYRLYDLRIYHNAIASWLHGEDLYAYFQANNGLGFTYPPFGAFFLAPITAWPMWLSGVLTTLAGVFALLACLYFILAPFARRRSWSVPVLVLTVGLAALALEPVRQTLGYGQINLVLAAMVLADMAGLRLGNKWTGVGIGLATAIKLTPALFIVYLLVARRWRAAAVATATTVTAWGLAFAVAPNSSVTYWGSVLWNSARVGRADFTPNQSLAGFLARLYDRTSTPLLLWVSFGLLMLVLGLTRALAAHKAGDELSAFAIIGLTANVISPISWSHHLVWAVPAIAVLVFKALEQRSTWIGLAALSTYVLFVASPIWFFDPWSESHWADGPLRVATENSFAVAIIVLVAALPHRAPRPVRMPYPRRTLAA</sequence>
<dbReference type="EMBL" id="JACHGT010000004">
    <property type="protein sequence ID" value="MBB6034464.1"/>
    <property type="molecule type" value="Genomic_DNA"/>
</dbReference>
<reference evidence="9 10" key="1">
    <citation type="submission" date="2020-08" db="EMBL/GenBank/DDBJ databases">
        <title>Genomic Encyclopedia of Type Strains, Phase IV (KMG-IV): sequencing the most valuable type-strain genomes for metagenomic binning, comparative biology and taxonomic classification.</title>
        <authorList>
            <person name="Goeker M."/>
        </authorList>
    </citation>
    <scope>NUCLEOTIDE SEQUENCE [LARGE SCALE GENOMIC DNA]</scope>
    <source>
        <strain evidence="9 10">YIM 65646</strain>
    </source>
</reference>
<keyword evidence="10" id="KW-1185">Reference proteome</keyword>
<keyword evidence="2" id="KW-1003">Cell membrane</keyword>
<keyword evidence="6 8" id="KW-0472">Membrane</keyword>
<feature type="transmembrane region" description="Helical" evidence="8">
    <location>
        <begin position="132"/>
        <end position="148"/>
    </location>
</feature>
<feature type="transmembrane region" description="Helical" evidence="8">
    <location>
        <begin position="160"/>
        <end position="178"/>
    </location>
</feature>
<keyword evidence="4 8" id="KW-0812">Transmembrane</keyword>
<evidence type="ECO:0000256" key="5">
    <source>
        <dbReference type="ARBA" id="ARBA00022989"/>
    </source>
</evidence>
<keyword evidence="5 8" id="KW-1133">Transmembrane helix</keyword>
<feature type="transmembrane region" description="Helical" evidence="8">
    <location>
        <begin position="301"/>
        <end position="318"/>
    </location>
</feature>
<evidence type="ECO:0000256" key="8">
    <source>
        <dbReference type="SAM" id="Phobius"/>
    </source>
</evidence>
<protein>
    <recommendedName>
        <fullName evidence="11">Alpha-1,2-mannosyltransferase</fullName>
    </recommendedName>
</protein>
<dbReference type="Pfam" id="PF09594">
    <property type="entry name" value="GT87"/>
    <property type="match status" value="1"/>
</dbReference>